<dbReference type="Pfam" id="PF02569">
    <property type="entry name" value="Pantoate_ligase"/>
    <property type="match status" value="1"/>
</dbReference>
<dbReference type="NCBIfam" id="TIGR00018">
    <property type="entry name" value="panC"/>
    <property type="match status" value="1"/>
</dbReference>
<protein>
    <recommendedName>
        <fullName evidence="9">Pantothenate synthetase</fullName>
        <shortName evidence="9">PS</shortName>
        <ecNumber evidence="9">6.3.2.1</ecNumber>
    </recommendedName>
    <alternativeName>
        <fullName evidence="9">Pantoate--beta-alanine ligase</fullName>
    </alternativeName>
    <alternativeName>
        <fullName evidence="9">Pantoate-activating enzyme</fullName>
    </alternativeName>
</protein>
<comment type="caution">
    <text evidence="10">The sequence shown here is derived from an EMBL/GenBank/DDBJ whole genome shotgun (WGS) entry which is preliminary data.</text>
</comment>
<feature type="binding site" evidence="9">
    <location>
        <position position="61"/>
    </location>
    <ligand>
        <name>beta-alanine</name>
        <dbReference type="ChEBI" id="CHEBI:57966"/>
    </ligand>
</feature>
<evidence type="ECO:0000256" key="1">
    <source>
        <dbReference type="ARBA" id="ARBA00004990"/>
    </source>
</evidence>
<comment type="pathway">
    <text evidence="1 9">Cofactor biosynthesis; (R)-pantothenate biosynthesis; (R)-pantothenate from (R)-pantoate and beta-alanine: step 1/1.</text>
</comment>
<comment type="similarity">
    <text evidence="2 9">Belongs to the pantothenate synthetase family.</text>
</comment>
<feature type="binding site" evidence="9">
    <location>
        <begin position="147"/>
        <end position="150"/>
    </location>
    <ligand>
        <name>ATP</name>
        <dbReference type="ChEBI" id="CHEBI:30616"/>
    </ligand>
</feature>
<feature type="binding site" evidence="9">
    <location>
        <begin position="184"/>
        <end position="187"/>
    </location>
    <ligand>
        <name>ATP</name>
        <dbReference type="ChEBI" id="CHEBI:30616"/>
    </ligand>
</feature>
<dbReference type="RefSeq" id="WP_224139789.1">
    <property type="nucleotide sequence ID" value="NZ_JAIQUM010000033.1"/>
</dbReference>
<keyword evidence="3 9" id="KW-0963">Cytoplasm</keyword>
<keyword evidence="7 9" id="KW-0067">ATP-binding</keyword>
<dbReference type="EMBL" id="JAIQUM010000033">
    <property type="protein sequence ID" value="MBZ5751499.1"/>
    <property type="molecule type" value="Genomic_DNA"/>
</dbReference>
<sequence length="282" mass="31822">MIVITTKNELVQKISEIKNDNKTIGFVPTMGFLHDGHVKLLEEARKANDFVVLSIFVNPLQFGPNEDFDSYPRNARKDEEIARLAGVDFIFTPSVLEMYPKKPTYTVTVGSRVDVLCGRSREGHFDGVATVLTKLFNLIEPNRAYFGMKDAQQVAVVDGLITEFNYPIDLVTVPTVREEDGLAKSSRNVYLSEIERSQAIVIYKSLVMAKQKINQGMRDKEEIKSFISSLISNESDGIIDYVEILSYPELDEIEIMNGKIILAIAVKFTKARLIDNITFEVE</sequence>
<dbReference type="Gene3D" id="3.30.1300.10">
    <property type="entry name" value="Pantoate-beta-alanine ligase, C-terminal domain"/>
    <property type="match status" value="1"/>
</dbReference>
<feature type="binding site" evidence="9">
    <location>
        <begin position="30"/>
        <end position="37"/>
    </location>
    <ligand>
        <name>ATP</name>
        <dbReference type="ChEBI" id="CHEBI:30616"/>
    </ligand>
</feature>
<keyword evidence="4 9" id="KW-0436">Ligase</keyword>
<dbReference type="InterPro" id="IPR014729">
    <property type="entry name" value="Rossmann-like_a/b/a_fold"/>
</dbReference>
<organism evidence="10 11">
    <name type="scientific">Metabacillus rhizolycopersici</name>
    <dbReference type="NCBI Taxonomy" id="2875709"/>
    <lineage>
        <taxon>Bacteria</taxon>
        <taxon>Bacillati</taxon>
        <taxon>Bacillota</taxon>
        <taxon>Bacilli</taxon>
        <taxon>Bacillales</taxon>
        <taxon>Bacillaceae</taxon>
        <taxon>Metabacillus</taxon>
    </lineage>
</organism>
<comment type="subunit">
    <text evidence="9">Homodimer.</text>
</comment>
<dbReference type="PANTHER" id="PTHR21299">
    <property type="entry name" value="CYTIDYLATE KINASE/PANTOATE-BETA-ALANINE LIGASE"/>
    <property type="match status" value="1"/>
</dbReference>
<feature type="binding site" evidence="9">
    <location>
        <position position="176"/>
    </location>
    <ligand>
        <name>ATP</name>
        <dbReference type="ChEBI" id="CHEBI:30616"/>
    </ligand>
</feature>
<evidence type="ECO:0000256" key="3">
    <source>
        <dbReference type="ARBA" id="ARBA00022490"/>
    </source>
</evidence>
<name>A0ABS7UTZ0_9BACI</name>
<keyword evidence="6 9" id="KW-0547">Nucleotide-binding</keyword>
<dbReference type="CDD" id="cd00560">
    <property type="entry name" value="PanC"/>
    <property type="match status" value="1"/>
</dbReference>
<dbReference type="InterPro" id="IPR003721">
    <property type="entry name" value="Pantoate_ligase"/>
</dbReference>
<evidence type="ECO:0000313" key="10">
    <source>
        <dbReference type="EMBL" id="MBZ5751499.1"/>
    </source>
</evidence>
<evidence type="ECO:0000256" key="2">
    <source>
        <dbReference type="ARBA" id="ARBA00009256"/>
    </source>
</evidence>
<comment type="miscellaneous">
    <text evidence="9">The reaction proceeds by a bi uni uni bi ping pong mechanism.</text>
</comment>
<comment type="subcellular location">
    <subcellularLocation>
        <location evidence="9">Cytoplasm</location>
    </subcellularLocation>
</comment>
<dbReference type="InterPro" id="IPR004821">
    <property type="entry name" value="Cyt_trans-like"/>
</dbReference>
<evidence type="ECO:0000256" key="8">
    <source>
        <dbReference type="ARBA" id="ARBA00048258"/>
    </source>
</evidence>
<evidence type="ECO:0000256" key="7">
    <source>
        <dbReference type="ARBA" id="ARBA00022840"/>
    </source>
</evidence>
<gene>
    <name evidence="9 10" type="primary">panC</name>
    <name evidence="10" type="ORF">K9V48_14880</name>
</gene>
<dbReference type="EC" id="6.3.2.1" evidence="9"/>
<proteinExistence type="inferred from homology"/>
<dbReference type="PANTHER" id="PTHR21299:SF1">
    <property type="entry name" value="PANTOATE--BETA-ALANINE LIGASE"/>
    <property type="match status" value="1"/>
</dbReference>
<dbReference type="NCBIfam" id="TIGR00125">
    <property type="entry name" value="cyt_tran_rel"/>
    <property type="match status" value="1"/>
</dbReference>
<accession>A0ABS7UTZ0</accession>
<comment type="function">
    <text evidence="9">Catalyzes the condensation of pantoate with beta-alanine in an ATP-dependent reaction via a pantoyl-adenylate intermediate.</text>
</comment>
<evidence type="ECO:0000256" key="9">
    <source>
        <dbReference type="HAMAP-Rule" id="MF_00158"/>
    </source>
</evidence>
<evidence type="ECO:0000313" key="11">
    <source>
        <dbReference type="Proteomes" id="UP001165287"/>
    </source>
</evidence>
<feature type="binding site" evidence="9">
    <location>
        <position position="61"/>
    </location>
    <ligand>
        <name>(R)-pantoate</name>
        <dbReference type="ChEBI" id="CHEBI:15980"/>
    </ligand>
</feature>
<dbReference type="SUPFAM" id="SSF52374">
    <property type="entry name" value="Nucleotidylyl transferase"/>
    <property type="match status" value="1"/>
</dbReference>
<dbReference type="HAMAP" id="MF_00158">
    <property type="entry name" value="PanC"/>
    <property type="match status" value="1"/>
</dbReference>
<dbReference type="GO" id="GO:0016874">
    <property type="term" value="F:ligase activity"/>
    <property type="evidence" value="ECO:0007669"/>
    <property type="project" value="UniProtKB-KW"/>
</dbReference>
<feature type="binding site" evidence="9">
    <location>
        <position position="153"/>
    </location>
    <ligand>
        <name>(R)-pantoate</name>
        <dbReference type="ChEBI" id="CHEBI:15980"/>
    </ligand>
</feature>
<evidence type="ECO:0000256" key="4">
    <source>
        <dbReference type="ARBA" id="ARBA00022598"/>
    </source>
</evidence>
<keyword evidence="5 9" id="KW-0566">Pantothenate biosynthesis</keyword>
<dbReference type="InterPro" id="IPR042176">
    <property type="entry name" value="Pantoate_ligase_C"/>
</dbReference>
<evidence type="ECO:0000256" key="5">
    <source>
        <dbReference type="ARBA" id="ARBA00022655"/>
    </source>
</evidence>
<dbReference type="Proteomes" id="UP001165287">
    <property type="component" value="Unassembled WGS sequence"/>
</dbReference>
<dbReference type="Gene3D" id="3.40.50.620">
    <property type="entry name" value="HUPs"/>
    <property type="match status" value="1"/>
</dbReference>
<keyword evidence="11" id="KW-1185">Reference proteome</keyword>
<evidence type="ECO:0000256" key="6">
    <source>
        <dbReference type="ARBA" id="ARBA00022741"/>
    </source>
</evidence>
<reference evidence="10" key="1">
    <citation type="submission" date="2024-05" db="EMBL/GenBank/DDBJ databases">
        <title>Metabacillus sp. nov., isolated from the rhizosphere soil of tomato plants.</title>
        <authorList>
            <person name="Ma R."/>
        </authorList>
    </citation>
    <scope>NUCLEOTIDE SEQUENCE</scope>
    <source>
        <strain evidence="10">DBTR6</strain>
    </source>
</reference>
<feature type="active site" description="Proton donor" evidence="9">
    <location>
        <position position="37"/>
    </location>
</feature>
<comment type="catalytic activity">
    <reaction evidence="8 9">
        <text>(R)-pantoate + beta-alanine + ATP = (R)-pantothenate + AMP + diphosphate + H(+)</text>
        <dbReference type="Rhea" id="RHEA:10912"/>
        <dbReference type="ChEBI" id="CHEBI:15378"/>
        <dbReference type="ChEBI" id="CHEBI:15980"/>
        <dbReference type="ChEBI" id="CHEBI:29032"/>
        <dbReference type="ChEBI" id="CHEBI:30616"/>
        <dbReference type="ChEBI" id="CHEBI:33019"/>
        <dbReference type="ChEBI" id="CHEBI:57966"/>
        <dbReference type="ChEBI" id="CHEBI:456215"/>
        <dbReference type="EC" id="6.3.2.1"/>
    </reaction>
</comment>